<dbReference type="AlphaFoldDB" id="A0A382LTB6"/>
<name>A0A382LTB6_9ZZZZ</name>
<evidence type="ECO:0000256" key="4">
    <source>
        <dbReference type="ARBA" id="ARBA00023136"/>
    </source>
</evidence>
<feature type="transmembrane region" description="Helical" evidence="5">
    <location>
        <begin position="77"/>
        <end position="102"/>
    </location>
</feature>
<dbReference type="PROSITE" id="PS50929">
    <property type="entry name" value="ABC_TM1F"/>
    <property type="match status" value="1"/>
</dbReference>
<evidence type="ECO:0000256" key="2">
    <source>
        <dbReference type="ARBA" id="ARBA00022692"/>
    </source>
</evidence>
<dbReference type="PANTHER" id="PTHR43394:SF1">
    <property type="entry name" value="ATP-BINDING CASSETTE SUB-FAMILY B MEMBER 10, MITOCHONDRIAL"/>
    <property type="match status" value="1"/>
</dbReference>
<evidence type="ECO:0000256" key="5">
    <source>
        <dbReference type="SAM" id="Phobius"/>
    </source>
</evidence>
<dbReference type="SUPFAM" id="SSF90123">
    <property type="entry name" value="ABC transporter transmembrane region"/>
    <property type="match status" value="1"/>
</dbReference>
<dbReference type="EMBL" id="UINC01089140">
    <property type="protein sequence ID" value="SVC39969.1"/>
    <property type="molecule type" value="Genomic_DNA"/>
</dbReference>
<comment type="subcellular location">
    <subcellularLocation>
        <location evidence="1">Membrane</location>
        <topology evidence="1">Multi-pass membrane protein</topology>
    </subcellularLocation>
</comment>
<dbReference type="GO" id="GO:0015421">
    <property type="term" value="F:ABC-type oligopeptide transporter activity"/>
    <property type="evidence" value="ECO:0007669"/>
    <property type="project" value="TreeGrafter"/>
</dbReference>
<dbReference type="InterPro" id="IPR011527">
    <property type="entry name" value="ABC1_TM_dom"/>
</dbReference>
<feature type="non-terminal residue" evidence="7">
    <location>
        <position position="1"/>
    </location>
</feature>
<dbReference type="GO" id="GO:0005524">
    <property type="term" value="F:ATP binding"/>
    <property type="evidence" value="ECO:0007669"/>
    <property type="project" value="InterPro"/>
</dbReference>
<keyword evidence="3 5" id="KW-1133">Transmembrane helix</keyword>
<accession>A0A382LTB6</accession>
<feature type="transmembrane region" description="Helical" evidence="5">
    <location>
        <begin position="177"/>
        <end position="195"/>
    </location>
</feature>
<gene>
    <name evidence="7" type="ORF">METZ01_LOCUS292823</name>
</gene>
<sequence>VSGFQDDFQEEEILGKAYDARLMRRLLRYLRPYWWQVAWAVVFLVAWSLLQIVGPWLTQVAVDQAIPGGDVSLLVKLAAAFLAANIAGFFLQYAQTLLATWLGQRVMYDLRTQIFAKLQRLDLRFFDQNPVGRLMTRITSDVETLNELFSSGVVAVFGDVFTLAFILSAMIYMDWKLALVTFSVLPFVALTAFVFRSKVRSVYREIRVQLARINAYLHERITGITVVKLFSREEADAKRHAEINQDYLEAHLRSITYYALFYPIIELLTAVALALIIWRGGAS</sequence>
<feature type="transmembrane region" description="Helical" evidence="5">
    <location>
        <begin position="148"/>
        <end position="171"/>
    </location>
</feature>
<dbReference type="PANTHER" id="PTHR43394">
    <property type="entry name" value="ATP-DEPENDENT PERMEASE MDL1, MITOCHONDRIAL"/>
    <property type="match status" value="1"/>
</dbReference>
<dbReference type="GO" id="GO:0016020">
    <property type="term" value="C:membrane"/>
    <property type="evidence" value="ECO:0007669"/>
    <property type="project" value="UniProtKB-SubCell"/>
</dbReference>
<feature type="transmembrane region" description="Helical" evidence="5">
    <location>
        <begin position="33"/>
        <end position="57"/>
    </location>
</feature>
<protein>
    <recommendedName>
        <fullName evidence="6">ABC transmembrane type-1 domain-containing protein</fullName>
    </recommendedName>
</protein>
<proteinExistence type="predicted"/>
<evidence type="ECO:0000313" key="7">
    <source>
        <dbReference type="EMBL" id="SVC39969.1"/>
    </source>
</evidence>
<dbReference type="InterPro" id="IPR039421">
    <property type="entry name" value="Type_1_exporter"/>
</dbReference>
<keyword evidence="4 5" id="KW-0472">Membrane</keyword>
<dbReference type="Gene3D" id="1.20.1560.10">
    <property type="entry name" value="ABC transporter type 1, transmembrane domain"/>
    <property type="match status" value="1"/>
</dbReference>
<organism evidence="7">
    <name type="scientific">marine metagenome</name>
    <dbReference type="NCBI Taxonomy" id="408172"/>
    <lineage>
        <taxon>unclassified sequences</taxon>
        <taxon>metagenomes</taxon>
        <taxon>ecological metagenomes</taxon>
    </lineage>
</organism>
<evidence type="ECO:0000256" key="3">
    <source>
        <dbReference type="ARBA" id="ARBA00022989"/>
    </source>
</evidence>
<reference evidence="7" key="1">
    <citation type="submission" date="2018-05" db="EMBL/GenBank/DDBJ databases">
        <authorList>
            <person name="Lanie J.A."/>
            <person name="Ng W.-L."/>
            <person name="Kazmierczak K.M."/>
            <person name="Andrzejewski T.M."/>
            <person name="Davidsen T.M."/>
            <person name="Wayne K.J."/>
            <person name="Tettelin H."/>
            <person name="Glass J.I."/>
            <person name="Rusch D."/>
            <person name="Podicherti R."/>
            <person name="Tsui H.-C.T."/>
            <person name="Winkler M.E."/>
        </authorList>
    </citation>
    <scope>NUCLEOTIDE SEQUENCE</scope>
</reference>
<dbReference type="CDD" id="cd18544">
    <property type="entry name" value="ABC_6TM_TmrA_like"/>
    <property type="match status" value="1"/>
</dbReference>
<evidence type="ECO:0000256" key="1">
    <source>
        <dbReference type="ARBA" id="ARBA00004141"/>
    </source>
</evidence>
<keyword evidence="2 5" id="KW-0812">Transmembrane</keyword>
<evidence type="ECO:0000259" key="6">
    <source>
        <dbReference type="PROSITE" id="PS50929"/>
    </source>
</evidence>
<feature type="domain" description="ABC transmembrane type-1" evidence="6">
    <location>
        <begin position="38"/>
        <end position="283"/>
    </location>
</feature>
<dbReference type="Pfam" id="PF00664">
    <property type="entry name" value="ABC_membrane"/>
    <property type="match status" value="1"/>
</dbReference>
<dbReference type="InterPro" id="IPR036640">
    <property type="entry name" value="ABC1_TM_sf"/>
</dbReference>
<feature type="transmembrane region" description="Helical" evidence="5">
    <location>
        <begin position="255"/>
        <end position="278"/>
    </location>
</feature>
<feature type="non-terminal residue" evidence="7">
    <location>
        <position position="283"/>
    </location>
</feature>